<dbReference type="GO" id="GO:0000407">
    <property type="term" value="C:phagophore assembly site"/>
    <property type="evidence" value="ECO:0007669"/>
    <property type="project" value="UniProtKB-SubCell"/>
</dbReference>
<keyword evidence="3 7" id="KW-0813">Transport</keyword>
<dbReference type="NCBIfam" id="TIGR01381">
    <property type="entry name" value="E1_like_apg7"/>
    <property type="match status" value="1"/>
</dbReference>
<keyword evidence="7" id="KW-0833">Ubl conjugation pathway</keyword>
<dbReference type="SUPFAM" id="SSF69572">
    <property type="entry name" value="Activating enzymes of the ubiquitin-like proteins"/>
    <property type="match status" value="1"/>
</dbReference>
<feature type="active site" description="Glycyl thioester intermediate" evidence="6">
    <location>
        <position position="530"/>
    </location>
</feature>
<dbReference type="GO" id="GO:0019779">
    <property type="term" value="F:Atg8 activating enzyme activity"/>
    <property type="evidence" value="ECO:0007669"/>
    <property type="project" value="TreeGrafter"/>
</dbReference>
<comment type="subunit">
    <text evidence="7">Homodimer.</text>
</comment>
<comment type="caution">
    <text evidence="10">The sequence shown here is derived from an EMBL/GenBank/DDBJ whole genome shotgun (WGS) entry which is preliminary data.</text>
</comment>
<dbReference type="Gene3D" id="3.40.50.720">
    <property type="entry name" value="NAD(P)-binding Rossmann-like Domain"/>
    <property type="match status" value="1"/>
</dbReference>
<comment type="similarity">
    <text evidence="1 7">Belongs to the ATG7 family.</text>
</comment>
<dbReference type="GO" id="GO:0032446">
    <property type="term" value="P:protein modification by small protein conjugation"/>
    <property type="evidence" value="ECO:0007669"/>
    <property type="project" value="TreeGrafter"/>
</dbReference>
<dbReference type="GO" id="GO:0034727">
    <property type="term" value="P:piecemeal microautophagy of the nucleus"/>
    <property type="evidence" value="ECO:0007669"/>
    <property type="project" value="TreeGrafter"/>
</dbReference>
<comment type="subcellular location">
    <subcellularLocation>
        <location evidence="7">Cytoplasm</location>
    </subcellularLocation>
    <subcellularLocation>
        <location evidence="7">Preautophagosomal structure</location>
    </subcellularLocation>
</comment>
<dbReference type="FunFam" id="3.40.140.70:FF:000001">
    <property type="entry name" value="Ubiquitin-like modifier-activating enzyme atg7"/>
    <property type="match status" value="1"/>
</dbReference>
<keyword evidence="5 7" id="KW-0072">Autophagy</keyword>
<dbReference type="InterPro" id="IPR000594">
    <property type="entry name" value="ThiF_NAD_FAD-bd"/>
</dbReference>
<dbReference type="GO" id="GO:0019778">
    <property type="term" value="F:Atg12 activating enzyme activity"/>
    <property type="evidence" value="ECO:0007669"/>
    <property type="project" value="TreeGrafter"/>
</dbReference>
<dbReference type="Proteomes" id="UP000310158">
    <property type="component" value="Unassembled WGS sequence"/>
</dbReference>
<organism evidence="10 11">
    <name type="scientific">Bondarzewia mesenterica</name>
    <dbReference type="NCBI Taxonomy" id="1095465"/>
    <lineage>
        <taxon>Eukaryota</taxon>
        <taxon>Fungi</taxon>
        <taxon>Dikarya</taxon>
        <taxon>Basidiomycota</taxon>
        <taxon>Agaricomycotina</taxon>
        <taxon>Agaricomycetes</taxon>
        <taxon>Russulales</taxon>
        <taxon>Bondarzewiaceae</taxon>
        <taxon>Bondarzewia</taxon>
    </lineage>
</organism>
<dbReference type="GO" id="GO:0000422">
    <property type="term" value="P:autophagy of mitochondrion"/>
    <property type="evidence" value="ECO:0007669"/>
    <property type="project" value="TreeGrafter"/>
</dbReference>
<sequence length="671" mass="73665">MPIVQFAPFSSLVQPTLWHELTRLKLEVLRLSDDSVPLTATYSTGRTIKDRNTGQDVTLGCNVSLGGNAFNHDHSLPSYTVSVAGMLKNYNTIEDFKNADKHALFNQTANEVWESIISQRDTSALTHFLVITFSDLKKYKYYYWFAFPALVAKPAWEISSDWTSTQEAFSEAQLLSIYDQLAANTRAFFLVRPSQSGDGVDIAPVEEYALFFANVPAESKTIAFIDPSPHPSNPGWPLRNLLACLRAWHPTSTSTVRVLCWRDSERPHEGTQWRSRFGVLSAGPTETTGKPSAVGWEKNVQGKLGARVADLAPMMDPIRLADQAVDLNLKLMRWRIMPSLDLEKIAATRCLLLGAGTLGCYGWGIRTITLVDSARVSFSNPVRQPLFEFEDCLNGGKPKAQCAADRLKKIFPGVNATGYSLSIPMPGHPIPPASTEKAKGDIAALEKLFDSHDAIFLLMDSRESRWLPTVLGAAKGKIVMNAALGFDTFLVMRHGARQAPEDGNRLGCYYCNDIVAPADSLTDRTLDQMCTVTRPGLASIAASTAVELLISLLQHPLGVNAPAPPVGNKGGSEEEAASGVLGLVPHQLRGFLAQFRNMLIVGAAYSRKAPYQTRSLPLQVIKAYETQGFDMLLKAFNEPGYLETLTGLNELHKEGQAALEAVDWEEEGDDF</sequence>
<dbReference type="OrthoDB" id="338614at2759"/>
<dbReference type="InterPro" id="IPR042522">
    <property type="entry name" value="Atg7_N_1"/>
</dbReference>
<dbReference type="PANTHER" id="PTHR10953">
    <property type="entry name" value="UBIQUITIN-ACTIVATING ENZYME E1"/>
    <property type="match status" value="1"/>
</dbReference>
<dbReference type="Gene3D" id="3.40.140.100">
    <property type="entry name" value="Ubiquitin-like modifier-activating enzyme ATG7 C-terminal domain"/>
    <property type="match status" value="1"/>
</dbReference>
<dbReference type="InterPro" id="IPR006285">
    <property type="entry name" value="Atg7"/>
</dbReference>
<dbReference type="GO" id="GO:0006995">
    <property type="term" value="P:cellular response to nitrogen starvation"/>
    <property type="evidence" value="ECO:0007669"/>
    <property type="project" value="TreeGrafter"/>
</dbReference>
<evidence type="ECO:0000256" key="1">
    <source>
        <dbReference type="ARBA" id="ARBA00010931"/>
    </source>
</evidence>
<comment type="function">
    <text evidence="7">E1-like activating enzyme involved in the 2 ubiquitin-like systems required for cytoplasm to vacuole transport (Cvt) and autophagy. Activates ATG12 for its conjugation with ATG5 and ATG8 for its conjugation with phosphatidylethanolamine. Both systems are needed for the ATG8 association to Cvt vesicles and autophagosomes membranes. Autophagy is essential for maintenance of amino acid levels and protein synthesis under nitrogen starvation. Required for selective autophagic degradation of the nucleus (nucleophagy) as well as for mitophagy which contributes to regulate mitochondrial quantity and quality by eliminating the mitochondria to a basal level to fulfill cellular energy requirements and preventing excess ROS production.</text>
</comment>
<keyword evidence="7" id="KW-0963">Cytoplasm</keyword>
<dbReference type="FunFam" id="3.40.50.720:FF:000243">
    <property type="entry name" value="Ubiquitin-like modifier-activating enzyme ATG7"/>
    <property type="match status" value="1"/>
</dbReference>
<evidence type="ECO:0000256" key="6">
    <source>
        <dbReference type="PIRSR" id="PIRSR606285-1"/>
    </source>
</evidence>
<evidence type="ECO:0000256" key="4">
    <source>
        <dbReference type="ARBA" id="ARBA00022927"/>
    </source>
</evidence>
<dbReference type="PANTHER" id="PTHR10953:SF3">
    <property type="entry name" value="UBIQUITIN-LIKE MODIFIER-ACTIVATING ENZYME ATG7"/>
    <property type="match status" value="1"/>
</dbReference>
<dbReference type="InterPro" id="IPR042523">
    <property type="entry name" value="Atg7_N_2"/>
</dbReference>
<accession>A0A4S4M1L5</accession>
<evidence type="ECO:0000259" key="8">
    <source>
        <dbReference type="Pfam" id="PF00899"/>
    </source>
</evidence>
<feature type="domain" description="Ubiquitin-like modifier-activating enzyme Atg7 N-terminal" evidence="9">
    <location>
        <begin position="4"/>
        <end position="315"/>
    </location>
</feature>
<keyword evidence="4 7" id="KW-0653">Protein transport</keyword>
<evidence type="ECO:0000259" key="9">
    <source>
        <dbReference type="Pfam" id="PF16420"/>
    </source>
</evidence>
<evidence type="ECO:0000256" key="5">
    <source>
        <dbReference type="ARBA" id="ARBA00023006"/>
    </source>
</evidence>
<evidence type="ECO:0000256" key="2">
    <source>
        <dbReference type="ARBA" id="ARBA00017647"/>
    </source>
</evidence>
<dbReference type="InterPro" id="IPR032197">
    <property type="entry name" value="Atg7_N"/>
</dbReference>
<evidence type="ECO:0000313" key="11">
    <source>
        <dbReference type="Proteomes" id="UP000310158"/>
    </source>
</evidence>
<name>A0A4S4M1L5_9AGAM</name>
<dbReference type="AlphaFoldDB" id="A0A4S4M1L5"/>
<dbReference type="GO" id="GO:0015031">
    <property type="term" value="P:protein transport"/>
    <property type="evidence" value="ECO:0007669"/>
    <property type="project" value="UniProtKB-UniRule"/>
</dbReference>
<evidence type="ECO:0000313" key="10">
    <source>
        <dbReference type="EMBL" id="THH18208.1"/>
    </source>
</evidence>
<dbReference type="Pfam" id="PF00899">
    <property type="entry name" value="ThiF"/>
    <property type="match status" value="1"/>
</dbReference>
<reference evidence="10 11" key="1">
    <citation type="submission" date="2019-02" db="EMBL/GenBank/DDBJ databases">
        <title>Genome sequencing of the rare red list fungi Bondarzewia mesenterica.</title>
        <authorList>
            <person name="Buettner E."/>
            <person name="Kellner H."/>
        </authorList>
    </citation>
    <scope>NUCLEOTIDE SEQUENCE [LARGE SCALE GENOMIC DNA]</scope>
    <source>
        <strain evidence="10 11">DSM 108281</strain>
    </source>
</reference>
<dbReference type="Pfam" id="PF16420">
    <property type="entry name" value="ATG7_N"/>
    <property type="match status" value="1"/>
</dbReference>
<gene>
    <name evidence="10" type="ORF">EW146_g2741</name>
</gene>
<dbReference type="CDD" id="cd01486">
    <property type="entry name" value="Apg7"/>
    <property type="match status" value="1"/>
</dbReference>
<dbReference type="Gene3D" id="3.40.140.70">
    <property type="entry name" value="Ubiquitin-like modifier-activating enzyme ATG7 N-terminal domain"/>
    <property type="match status" value="1"/>
</dbReference>
<feature type="domain" description="THIF-type NAD/FAD binding fold" evidence="8">
    <location>
        <begin position="332"/>
        <end position="556"/>
    </location>
</feature>
<dbReference type="InterPro" id="IPR045886">
    <property type="entry name" value="ThiF/MoeB/HesA"/>
</dbReference>
<keyword evidence="11" id="KW-1185">Reference proteome</keyword>
<evidence type="ECO:0000256" key="7">
    <source>
        <dbReference type="RuleBase" id="RU366022"/>
    </source>
</evidence>
<evidence type="ECO:0000256" key="3">
    <source>
        <dbReference type="ARBA" id="ARBA00022448"/>
    </source>
</evidence>
<dbReference type="InterPro" id="IPR035985">
    <property type="entry name" value="Ubiquitin-activating_enz"/>
</dbReference>
<protein>
    <recommendedName>
        <fullName evidence="2 7">Ubiquitin-like modifier-activating enzyme ATG7</fullName>
    </recommendedName>
    <alternativeName>
        <fullName evidence="7">Autophagy-related protein 7</fullName>
    </alternativeName>
</protein>
<dbReference type="GO" id="GO:0000045">
    <property type="term" value="P:autophagosome assembly"/>
    <property type="evidence" value="ECO:0007669"/>
    <property type="project" value="TreeGrafter"/>
</dbReference>
<dbReference type="EMBL" id="SGPL01000083">
    <property type="protein sequence ID" value="THH18208.1"/>
    <property type="molecule type" value="Genomic_DNA"/>
</dbReference>
<proteinExistence type="inferred from homology"/>